<protein>
    <submittedName>
        <fullName evidence="2">Uncharacterized protein</fullName>
    </submittedName>
</protein>
<gene>
    <name evidence="2" type="ORF">GGX14DRAFT_577072</name>
</gene>
<evidence type="ECO:0000313" key="3">
    <source>
        <dbReference type="Proteomes" id="UP001219525"/>
    </source>
</evidence>
<keyword evidence="1" id="KW-1133">Transmembrane helix</keyword>
<comment type="caution">
    <text evidence="2">The sequence shown here is derived from an EMBL/GenBank/DDBJ whole genome shotgun (WGS) entry which is preliminary data.</text>
</comment>
<evidence type="ECO:0000313" key="2">
    <source>
        <dbReference type="EMBL" id="KAJ7193621.1"/>
    </source>
</evidence>
<keyword evidence="1" id="KW-0812">Transmembrane</keyword>
<accession>A0AAD6UZE8</accession>
<name>A0AAD6UZE8_9AGAR</name>
<dbReference type="Gene3D" id="2.60.120.260">
    <property type="entry name" value="Galactose-binding domain-like"/>
    <property type="match status" value="1"/>
</dbReference>
<sequence>MSGSRPGDQFYEETNAAIEYAGNWTHEPGAIYHGAAHMSTQQLGASVSVTFHGSAILVLGAMGWNHSTFALTLDRRTHLVDAACCMPAGGIAQTVHFAAAHLDTQRAHVLTITNRAAGPGGSVLALDAFIIRAVPQTPPLVSESTPARSLQLGVLIVTLGLVFALVVLVLRRYRHRKQDIDDTVLPMMPQTRSDVLLAAEGKSGALLPLWCLRRLRRWGPW</sequence>
<keyword evidence="1" id="KW-0472">Membrane</keyword>
<dbReference type="AlphaFoldDB" id="A0AAD6UZE8"/>
<proteinExistence type="predicted"/>
<dbReference type="Proteomes" id="UP001219525">
    <property type="component" value="Unassembled WGS sequence"/>
</dbReference>
<feature type="transmembrane region" description="Helical" evidence="1">
    <location>
        <begin position="150"/>
        <end position="170"/>
    </location>
</feature>
<keyword evidence="3" id="KW-1185">Reference proteome</keyword>
<reference evidence="2" key="1">
    <citation type="submission" date="2023-03" db="EMBL/GenBank/DDBJ databases">
        <title>Massive genome expansion in bonnet fungi (Mycena s.s.) driven by repeated elements and novel gene families across ecological guilds.</title>
        <authorList>
            <consortium name="Lawrence Berkeley National Laboratory"/>
            <person name="Harder C.B."/>
            <person name="Miyauchi S."/>
            <person name="Viragh M."/>
            <person name="Kuo A."/>
            <person name="Thoen E."/>
            <person name="Andreopoulos B."/>
            <person name="Lu D."/>
            <person name="Skrede I."/>
            <person name="Drula E."/>
            <person name="Henrissat B."/>
            <person name="Morin E."/>
            <person name="Kohler A."/>
            <person name="Barry K."/>
            <person name="LaButti K."/>
            <person name="Morin E."/>
            <person name="Salamov A."/>
            <person name="Lipzen A."/>
            <person name="Mereny Z."/>
            <person name="Hegedus B."/>
            <person name="Baldrian P."/>
            <person name="Stursova M."/>
            <person name="Weitz H."/>
            <person name="Taylor A."/>
            <person name="Grigoriev I.V."/>
            <person name="Nagy L.G."/>
            <person name="Martin F."/>
            <person name="Kauserud H."/>
        </authorList>
    </citation>
    <scope>NUCLEOTIDE SEQUENCE</scope>
    <source>
        <strain evidence="2">9144</strain>
    </source>
</reference>
<dbReference type="EMBL" id="JARJCW010000106">
    <property type="protein sequence ID" value="KAJ7193621.1"/>
    <property type="molecule type" value="Genomic_DNA"/>
</dbReference>
<organism evidence="2 3">
    <name type="scientific">Mycena pura</name>
    <dbReference type="NCBI Taxonomy" id="153505"/>
    <lineage>
        <taxon>Eukaryota</taxon>
        <taxon>Fungi</taxon>
        <taxon>Dikarya</taxon>
        <taxon>Basidiomycota</taxon>
        <taxon>Agaricomycotina</taxon>
        <taxon>Agaricomycetes</taxon>
        <taxon>Agaricomycetidae</taxon>
        <taxon>Agaricales</taxon>
        <taxon>Marasmiineae</taxon>
        <taxon>Mycenaceae</taxon>
        <taxon>Mycena</taxon>
    </lineage>
</organism>
<evidence type="ECO:0000256" key="1">
    <source>
        <dbReference type="SAM" id="Phobius"/>
    </source>
</evidence>